<comment type="caution">
    <text evidence="1">The sequence shown here is derived from an EMBL/GenBank/DDBJ whole genome shotgun (WGS) entry which is preliminary data.</text>
</comment>
<proteinExistence type="predicted"/>
<dbReference type="Proteomes" id="UP001060215">
    <property type="component" value="Chromosome 12"/>
</dbReference>
<keyword evidence="2" id="KW-1185">Reference proteome</keyword>
<evidence type="ECO:0000313" key="2">
    <source>
        <dbReference type="Proteomes" id="UP001060215"/>
    </source>
</evidence>
<organism evidence="1 2">
    <name type="scientific">Camellia lanceoleosa</name>
    <dbReference type="NCBI Taxonomy" id="1840588"/>
    <lineage>
        <taxon>Eukaryota</taxon>
        <taxon>Viridiplantae</taxon>
        <taxon>Streptophyta</taxon>
        <taxon>Embryophyta</taxon>
        <taxon>Tracheophyta</taxon>
        <taxon>Spermatophyta</taxon>
        <taxon>Magnoliopsida</taxon>
        <taxon>eudicotyledons</taxon>
        <taxon>Gunneridae</taxon>
        <taxon>Pentapetalae</taxon>
        <taxon>asterids</taxon>
        <taxon>Ericales</taxon>
        <taxon>Theaceae</taxon>
        <taxon>Camellia</taxon>
    </lineage>
</organism>
<protein>
    <submittedName>
        <fullName evidence="1">Uncharacterized protein</fullName>
    </submittedName>
</protein>
<dbReference type="EMBL" id="CM045769">
    <property type="protein sequence ID" value="KAI7994434.1"/>
    <property type="molecule type" value="Genomic_DNA"/>
</dbReference>
<name>A0ACC0G0F5_9ERIC</name>
<gene>
    <name evidence="1" type="ORF">LOK49_LG11G00707</name>
</gene>
<sequence length="107" mass="11620">MFGFAVGMLAEYATSSDFVDQVKILLSNFGIVDLEVVESGEDAVDVVGVVESSNWGFSWAEGAAFCLLSLFWICVGVLVVIFWCFILISIMGWVVMWSLLRPAAAVG</sequence>
<reference evidence="1 2" key="1">
    <citation type="journal article" date="2022" name="Plant J.">
        <title>Chromosome-level genome of Camellia lanceoleosa provides a valuable resource for understanding genome evolution and self-incompatibility.</title>
        <authorList>
            <person name="Gong W."/>
            <person name="Xiao S."/>
            <person name="Wang L."/>
            <person name="Liao Z."/>
            <person name="Chang Y."/>
            <person name="Mo W."/>
            <person name="Hu G."/>
            <person name="Li W."/>
            <person name="Zhao G."/>
            <person name="Zhu H."/>
            <person name="Hu X."/>
            <person name="Ji K."/>
            <person name="Xiang X."/>
            <person name="Song Q."/>
            <person name="Yuan D."/>
            <person name="Jin S."/>
            <person name="Zhang L."/>
        </authorList>
    </citation>
    <scope>NUCLEOTIDE SEQUENCE [LARGE SCALE GENOMIC DNA]</scope>
    <source>
        <strain evidence="1">SQ_2022a</strain>
    </source>
</reference>
<accession>A0ACC0G0F5</accession>
<evidence type="ECO:0000313" key="1">
    <source>
        <dbReference type="EMBL" id="KAI7994434.1"/>
    </source>
</evidence>